<evidence type="ECO:0000256" key="3">
    <source>
        <dbReference type="ARBA" id="ARBA00022679"/>
    </source>
</evidence>
<keyword evidence="4" id="KW-0949">S-adenosyl-L-methionine</keyword>
<comment type="catalytic activity">
    <reaction evidence="5">
        <text>a 2'-deoxyadenosine in DNA + S-adenosyl-L-methionine = an N(6)-methyl-2'-deoxyadenosine in DNA + S-adenosyl-L-homocysteine + H(+)</text>
        <dbReference type="Rhea" id="RHEA:15197"/>
        <dbReference type="Rhea" id="RHEA-COMP:12418"/>
        <dbReference type="Rhea" id="RHEA-COMP:12419"/>
        <dbReference type="ChEBI" id="CHEBI:15378"/>
        <dbReference type="ChEBI" id="CHEBI:57856"/>
        <dbReference type="ChEBI" id="CHEBI:59789"/>
        <dbReference type="ChEBI" id="CHEBI:90615"/>
        <dbReference type="ChEBI" id="CHEBI:90616"/>
        <dbReference type="EC" id="2.1.1.72"/>
    </reaction>
</comment>
<dbReference type="InterPro" id="IPR029063">
    <property type="entry name" value="SAM-dependent_MTases_sf"/>
</dbReference>
<accession>A0A377H871</accession>
<feature type="domain" description="Type II methyltransferase M.TaqI-like" evidence="6">
    <location>
        <begin position="97"/>
        <end position="272"/>
    </location>
</feature>
<evidence type="ECO:0000259" key="6">
    <source>
        <dbReference type="Pfam" id="PF07669"/>
    </source>
</evidence>
<reference evidence="7 8" key="1">
    <citation type="submission" date="2018-06" db="EMBL/GenBank/DDBJ databases">
        <authorList>
            <consortium name="Pathogen Informatics"/>
            <person name="Doyle S."/>
        </authorList>
    </citation>
    <scope>NUCLEOTIDE SEQUENCE [LARGE SCALE GENOMIC DNA]</scope>
    <source>
        <strain evidence="7 8">NCTC11413</strain>
    </source>
</reference>
<dbReference type="GO" id="GO:0006304">
    <property type="term" value="P:DNA modification"/>
    <property type="evidence" value="ECO:0007669"/>
    <property type="project" value="InterPro"/>
</dbReference>
<evidence type="ECO:0000256" key="4">
    <source>
        <dbReference type="ARBA" id="ARBA00022691"/>
    </source>
</evidence>
<dbReference type="InterPro" id="IPR002052">
    <property type="entry name" value="DNA_methylase_N6_adenine_CS"/>
</dbReference>
<protein>
    <recommendedName>
        <fullName evidence="1">site-specific DNA-methyltransferase (adenine-specific)</fullName>
        <ecNumber evidence="1">2.1.1.72</ecNumber>
    </recommendedName>
</protein>
<dbReference type="GO" id="GO:0009007">
    <property type="term" value="F:site-specific DNA-methyltransferase (adenine-specific) activity"/>
    <property type="evidence" value="ECO:0007669"/>
    <property type="project" value="UniProtKB-EC"/>
</dbReference>
<dbReference type="EMBL" id="UGGZ01000001">
    <property type="protein sequence ID" value="STO38694.1"/>
    <property type="molecule type" value="Genomic_DNA"/>
</dbReference>
<evidence type="ECO:0000313" key="7">
    <source>
        <dbReference type="EMBL" id="STO38694.1"/>
    </source>
</evidence>
<dbReference type="SUPFAM" id="SSF53335">
    <property type="entry name" value="S-adenosyl-L-methionine-dependent methyltransferases"/>
    <property type="match status" value="1"/>
</dbReference>
<evidence type="ECO:0000256" key="2">
    <source>
        <dbReference type="ARBA" id="ARBA00022603"/>
    </source>
</evidence>
<dbReference type="InterPro" id="IPR011639">
    <property type="entry name" value="MethylTrfase_TaqI-like_dom"/>
</dbReference>
<dbReference type="PRINTS" id="PR00507">
    <property type="entry name" value="N12N6MTFRASE"/>
</dbReference>
<keyword evidence="3 7" id="KW-0808">Transferase</keyword>
<proteinExistence type="predicted"/>
<dbReference type="PANTHER" id="PTHR33841">
    <property type="entry name" value="DNA METHYLTRANSFERASE YEEA-RELATED"/>
    <property type="match status" value="1"/>
</dbReference>
<dbReference type="Gene3D" id="3.40.50.150">
    <property type="entry name" value="Vaccinia Virus protein VP39"/>
    <property type="match status" value="1"/>
</dbReference>
<dbReference type="GO" id="GO:0032259">
    <property type="term" value="P:methylation"/>
    <property type="evidence" value="ECO:0007669"/>
    <property type="project" value="UniProtKB-KW"/>
</dbReference>
<keyword evidence="2 7" id="KW-0489">Methyltransferase</keyword>
<dbReference type="PROSITE" id="PS00092">
    <property type="entry name" value="N6_MTASE"/>
    <property type="match status" value="1"/>
</dbReference>
<dbReference type="AlphaFoldDB" id="A0A377H871"/>
<dbReference type="GO" id="GO:0003676">
    <property type="term" value="F:nucleic acid binding"/>
    <property type="evidence" value="ECO:0007669"/>
    <property type="project" value="InterPro"/>
</dbReference>
<dbReference type="PANTHER" id="PTHR33841:SF1">
    <property type="entry name" value="DNA METHYLTRANSFERASE A"/>
    <property type="match status" value="1"/>
</dbReference>
<dbReference type="InterPro" id="IPR050953">
    <property type="entry name" value="N4_N6_ade-DNA_methylase"/>
</dbReference>
<dbReference type="REBASE" id="421039">
    <property type="entry name" value="M.Gan11413ORF1832P"/>
</dbReference>
<evidence type="ECO:0000313" key="8">
    <source>
        <dbReference type="Proteomes" id="UP000254232"/>
    </source>
</evidence>
<evidence type="ECO:0000256" key="1">
    <source>
        <dbReference type="ARBA" id="ARBA00011900"/>
    </source>
</evidence>
<sequence>MLPNINRVSANMPKNYNPDVLSCIANLSNDEVFTSPQLANQMLDLIPAHFFSDPTKTFLDPCSKSGVFLREIAKRLIKGLESHFPDLQERLNHIFTKQLFGIGITSLTAQLSRRSLYCSREANGQYSVCTAFDDENGNIFYRTLAHKWENGRCTECGASQEVFDRDDKLESHAYHFIHSYSPFFEQYKKMKFDVIIGNPPYQLSDGGAQASARPIYQNFVEQAKKLQPEYLVMIIPARWYAGGKGLDEFRATMLQDKQIRQLHDFPNSQDCFSGVDIKGGVCYFLWQKGSTGETQVFTYENGEKVSQASRYLQEENMEIFIRSNDAVEIYHKVKSFDEPSFNEFISSRKPFGFDTKFKGYAKTKDNTVKFYANKEINYICRDDVKVNRDWIDRYKLFVPYAIGSGDSRVDLVKPILGEPNSCCSETYLVFGPFDDEKTAKNVISYIQTKFFHFMLTLKKNTQHATRNAYQLVPMQDFSQSWNDEKLYAKYGLTADEIAFIESMVRPMERDNVE</sequence>
<dbReference type="Proteomes" id="UP000254232">
    <property type="component" value="Unassembled WGS sequence"/>
</dbReference>
<organism evidence="7 8">
    <name type="scientific">Gallibacterium anatis</name>
    <dbReference type="NCBI Taxonomy" id="750"/>
    <lineage>
        <taxon>Bacteria</taxon>
        <taxon>Pseudomonadati</taxon>
        <taxon>Pseudomonadota</taxon>
        <taxon>Gammaproteobacteria</taxon>
        <taxon>Pasteurellales</taxon>
        <taxon>Pasteurellaceae</taxon>
        <taxon>Gallibacterium</taxon>
    </lineage>
</organism>
<gene>
    <name evidence="7" type="ORF">NCTC11413_01832</name>
</gene>
<dbReference type="Pfam" id="PF07669">
    <property type="entry name" value="Eco57I"/>
    <property type="match status" value="1"/>
</dbReference>
<evidence type="ECO:0000256" key="5">
    <source>
        <dbReference type="ARBA" id="ARBA00047942"/>
    </source>
</evidence>
<dbReference type="EC" id="2.1.1.72" evidence="1"/>
<name>A0A377H871_9PAST</name>